<dbReference type="EC" id="2.1.1.-" evidence="5"/>
<dbReference type="PANTHER" id="PTHR43464:SF19">
    <property type="entry name" value="UBIQUINONE BIOSYNTHESIS O-METHYLTRANSFERASE, MITOCHONDRIAL"/>
    <property type="match status" value="1"/>
</dbReference>
<dbReference type="InterPro" id="IPR013216">
    <property type="entry name" value="Methyltransf_11"/>
</dbReference>
<gene>
    <name evidence="5" type="ORF">LuPra_05029</name>
</gene>
<feature type="domain" description="Methyltransferase type 11" evidence="4">
    <location>
        <begin position="28"/>
        <end position="112"/>
    </location>
</feature>
<evidence type="ECO:0000313" key="6">
    <source>
        <dbReference type="Proteomes" id="UP000076079"/>
    </source>
</evidence>
<dbReference type="EMBL" id="CP015136">
    <property type="protein sequence ID" value="AMY11767.1"/>
    <property type="molecule type" value="Genomic_DNA"/>
</dbReference>
<dbReference type="STRING" id="1855912.LuPra_05029"/>
<protein>
    <submittedName>
        <fullName evidence="5">Putative S-adenosylmethionine-dependent methyltransferase</fullName>
        <ecNumber evidence="5">2.1.1.-</ecNumber>
    </submittedName>
</protein>
<name>A0A143PSQ6_LUTPR</name>
<reference evidence="5 6" key="1">
    <citation type="journal article" date="2016" name="Genome Announc.">
        <title>First Complete Genome Sequence of a Subdivision 6 Acidobacterium Strain.</title>
        <authorList>
            <person name="Huang S."/>
            <person name="Vieira S."/>
            <person name="Bunk B."/>
            <person name="Riedel T."/>
            <person name="Sproer C."/>
            <person name="Overmann J."/>
        </authorList>
    </citation>
    <scope>NUCLEOTIDE SEQUENCE [LARGE SCALE GENOMIC DNA]</scope>
    <source>
        <strain evidence="6">DSM 100886 HEG_-6_39</strain>
    </source>
</reference>
<evidence type="ECO:0000256" key="1">
    <source>
        <dbReference type="ARBA" id="ARBA00022603"/>
    </source>
</evidence>
<dbReference type="OrthoDB" id="128362at2"/>
<evidence type="ECO:0000313" key="5">
    <source>
        <dbReference type="EMBL" id="AMY11767.1"/>
    </source>
</evidence>
<dbReference type="GO" id="GO:0032259">
    <property type="term" value="P:methylation"/>
    <property type="evidence" value="ECO:0007669"/>
    <property type="project" value="UniProtKB-KW"/>
</dbReference>
<dbReference type="GO" id="GO:0008757">
    <property type="term" value="F:S-adenosylmethionine-dependent methyltransferase activity"/>
    <property type="evidence" value="ECO:0007669"/>
    <property type="project" value="InterPro"/>
</dbReference>
<evidence type="ECO:0000256" key="2">
    <source>
        <dbReference type="ARBA" id="ARBA00022679"/>
    </source>
</evidence>
<dbReference type="Proteomes" id="UP000076079">
    <property type="component" value="Chromosome"/>
</dbReference>
<dbReference type="CDD" id="cd02440">
    <property type="entry name" value="AdoMet_MTases"/>
    <property type="match status" value="1"/>
</dbReference>
<accession>A0A143PSQ6</accession>
<sequence>MPAVDPLARAQALVTRTLTVEPAPRVIEAGCGARAHLAYPAGARVVGIDILRSQLLRNGEACRLAQGDVTALPVASASADLVVCWDVLEHLPAPERAIAEMARVLRPGGLAVVALPNILSLKGLVTRFTPWWFHVWVYRRVLGDRSVGTDGSDQFPTALRWVLRPSGLRHLATTHGLSVEALHLYEGPVPQHLRRRHRAADVALSIAGAVTRTLSAGHYDTTLSDMIVVLSRPAAGRA</sequence>
<dbReference type="KEGG" id="abac:LuPra_05029"/>
<dbReference type="SUPFAM" id="SSF53335">
    <property type="entry name" value="S-adenosyl-L-methionine-dependent methyltransferases"/>
    <property type="match status" value="1"/>
</dbReference>
<evidence type="ECO:0000259" key="4">
    <source>
        <dbReference type="Pfam" id="PF08241"/>
    </source>
</evidence>
<dbReference type="Pfam" id="PF08241">
    <property type="entry name" value="Methyltransf_11"/>
    <property type="match status" value="1"/>
</dbReference>
<dbReference type="PANTHER" id="PTHR43464">
    <property type="entry name" value="METHYLTRANSFERASE"/>
    <property type="match status" value="1"/>
</dbReference>
<dbReference type="Gene3D" id="3.40.50.150">
    <property type="entry name" value="Vaccinia Virus protein VP39"/>
    <property type="match status" value="1"/>
</dbReference>
<reference evidence="6" key="2">
    <citation type="submission" date="2016-04" db="EMBL/GenBank/DDBJ databases">
        <title>First Complete Genome Sequence of a Subdivision 6 Acidobacterium.</title>
        <authorList>
            <person name="Huang S."/>
            <person name="Vieira S."/>
            <person name="Bunk B."/>
            <person name="Riedel T."/>
            <person name="Sproeer C."/>
            <person name="Overmann J."/>
        </authorList>
    </citation>
    <scope>NUCLEOTIDE SEQUENCE [LARGE SCALE GENOMIC DNA]</scope>
    <source>
        <strain evidence="6">DSM 100886 HEG_-6_39</strain>
    </source>
</reference>
<dbReference type="InterPro" id="IPR029063">
    <property type="entry name" value="SAM-dependent_MTases_sf"/>
</dbReference>
<keyword evidence="6" id="KW-1185">Reference proteome</keyword>
<dbReference type="RefSeq" id="WP_157899638.1">
    <property type="nucleotide sequence ID" value="NZ_CP015136.1"/>
</dbReference>
<organism evidence="5 6">
    <name type="scientific">Luteitalea pratensis</name>
    <dbReference type="NCBI Taxonomy" id="1855912"/>
    <lineage>
        <taxon>Bacteria</taxon>
        <taxon>Pseudomonadati</taxon>
        <taxon>Acidobacteriota</taxon>
        <taxon>Vicinamibacteria</taxon>
        <taxon>Vicinamibacterales</taxon>
        <taxon>Vicinamibacteraceae</taxon>
        <taxon>Luteitalea</taxon>
    </lineage>
</organism>
<keyword evidence="2 5" id="KW-0808">Transferase</keyword>
<proteinExistence type="predicted"/>
<keyword evidence="1 5" id="KW-0489">Methyltransferase</keyword>
<evidence type="ECO:0000256" key="3">
    <source>
        <dbReference type="ARBA" id="ARBA00022691"/>
    </source>
</evidence>
<keyword evidence="3" id="KW-0949">S-adenosyl-L-methionine</keyword>
<dbReference type="AlphaFoldDB" id="A0A143PSQ6"/>